<dbReference type="PANTHER" id="PTHR46929:SF28">
    <property type="entry name" value="MYB_SANT-LIKE DNA-BINDING DOMAIN PROTEIN"/>
    <property type="match status" value="1"/>
</dbReference>
<name>A0A565C5J2_9BRAS</name>
<dbReference type="InterPro" id="IPR024752">
    <property type="entry name" value="Myb/SANT-like_dom"/>
</dbReference>
<gene>
    <name evidence="2" type="ORF">ANE_LOCUS19387</name>
</gene>
<sequence>MSGQITCNDRTRTYWTPTMERFFIDLMLEHLHRGNRTGHTFNKQAWNEMLTVFNSKFGSQYDKDVLKSRYTNLWKVYNDVKSLLDHGGFSWDQTLQMVVGDDTLWSSYLKAHPEARAYKTKPVLNFNDLCLIYGYTVADGRYSRSSHDTEFEDEIDGVNIGESSGNLVHLSKESSKTEWTPVMDQYFIELMLDQIGRGNKTGNAFSKQAWTDMLALFNARFTAQYGKRVLRHRYNKLSKYYKDMEAILKEDGFSWDETLQMISADEAVWDSYIKEHPLARTYKMRSSLPSYKDLDIIFACPAEPEILPLPVQDKNLNDDGSTAQMNEIKARQVHNSDRSRTFWTPPMDHYLIDLLVDQVNKGNRVGQTFITSAWNEMVEAFNAKFGSQHSKDVLKNRYKHLRRLYNDIKFLLEQNGFSWDTRRDMVIADDGIWNTYVQAHPEARSYRVKTIPIYPNLCFIFGTEMSDGRYTRLAQAFDPNPAETVRMIESGSTDGLKDTMGETHSFQMIHASDEKNDYLCSNTGPPCIEWTRVMDRCLIDLLLEQVNRGNKIGETFTEQAWADMAESFNAKFRLQTDMFMLENRYILMLKERDDINNILNLGGFAWDGEKQTIVAEDEYWDTYIKEHPDGSIYKGKTLDSYGDLCKLYEHVSQESFNCENLMIELENYGHEIDIVDDFSLPHKQHSKRTNPTTSPLELIVHKAQKTGRETRKPLCETEGDDNDCKKPMSLNDMHSRIGNAIDALQALPDMDDELLLDACDLLEDERKSKTFLALDVSLRKKWLVRKLRPSAN</sequence>
<keyword evidence="3" id="KW-1185">Reference proteome</keyword>
<dbReference type="PANTHER" id="PTHR46929">
    <property type="entry name" value="EXPRESSED PROTEIN"/>
    <property type="match status" value="1"/>
</dbReference>
<feature type="domain" description="Myb/SANT-like" evidence="1">
    <location>
        <begin position="343"/>
        <end position="436"/>
    </location>
</feature>
<feature type="domain" description="Myb/SANT-like" evidence="1">
    <location>
        <begin position="14"/>
        <end position="108"/>
    </location>
</feature>
<evidence type="ECO:0000259" key="1">
    <source>
        <dbReference type="Pfam" id="PF12776"/>
    </source>
</evidence>
<accession>A0A565C5J2</accession>
<reference evidence="2" key="1">
    <citation type="submission" date="2019-07" db="EMBL/GenBank/DDBJ databases">
        <authorList>
            <person name="Dittberner H."/>
        </authorList>
    </citation>
    <scope>NUCLEOTIDE SEQUENCE [LARGE SCALE GENOMIC DNA]</scope>
</reference>
<dbReference type="OrthoDB" id="1848055at2759"/>
<comment type="caution">
    <text evidence="2">The sequence shown here is derived from an EMBL/GenBank/DDBJ whole genome shotgun (WGS) entry which is preliminary data.</text>
</comment>
<dbReference type="EMBL" id="CABITT030000006">
    <property type="protein sequence ID" value="VVB08943.1"/>
    <property type="molecule type" value="Genomic_DNA"/>
</dbReference>
<feature type="domain" description="Myb/SANT-like" evidence="1">
    <location>
        <begin position="178"/>
        <end position="272"/>
    </location>
</feature>
<evidence type="ECO:0000313" key="2">
    <source>
        <dbReference type="EMBL" id="VVB08943.1"/>
    </source>
</evidence>
<dbReference type="AlphaFoldDB" id="A0A565C5J2"/>
<organism evidence="2 3">
    <name type="scientific">Arabis nemorensis</name>
    <dbReference type="NCBI Taxonomy" id="586526"/>
    <lineage>
        <taxon>Eukaryota</taxon>
        <taxon>Viridiplantae</taxon>
        <taxon>Streptophyta</taxon>
        <taxon>Embryophyta</taxon>
        <taxon>Tracheophyta</taxon>
        <taxon>Spermatophyta</taxon>
        <taxon>Magnoliopsida</taxon>
        <taxon>eudicotyledons</taxon>
        <taxon>Gunneridae</taxon>
        <taxon>Pentapetalae</taxon>
        <taxon>rosids</taxon>
        <taxon>malvids</taxon>
        <taxon>Brassicales</taxon>
        <taxon>Brassicaceae</taxon>
        <taxon>Arabideae</taxon>
        <taxon>Arabis</taxon>
    </lineage>
</organism>
<evidence type="ECO:0000313" key="3">
    <source>
        <dbReference type="Proteomes" id="UP000489600"/>
    </source>
</evidence>
<proteinExistence type="predicted"/>
<protein>
    <recommendedName>
        <fullName evidence="1">Myb/SANT-like domain-containing protein</fullName>
    </recommendedName>
</protein>
<feature type="domain" description="Myb/SANT-like" evidence="1">
    <location>
        <begin position="529"/>
        <end position="623"/>
    </location>
</feature>
<dbReference type="Pfam" id="PF12776">
    <property type="entry name" value="Myb_DNA-bind_3"/>
    <property type="match status" value="4"/>
</dbReference>
<dbReference type="Proteomes" id="UP000489600">
    <property type="component" value="Unassembled WGS sequence"/>
</dbReference>